<feature type="signal peptide" evidence="2">
    <location>
        <begin position="1"/>
        <end position="21"/>
    </location>
</feature>
<sequence length="356" mass="40643">MQKKLIQLIFPLLCAAACGFAQDTIVFKNGDVLTGKILKQGDTLIHFKSPAFGSVGLNMRDIAEVRTGNEAIAVDPAPPAEVAVNPETAIVPAAVDKPEAPVEQPQVAKNMPKAEGFATKNPKPKPQKSKWSGQAGMQVAVRESNTLRRQGGNLVEKEETFNSYRVYGNIGWKGEKNNLRWDWAYRYSKSDVRKIDDFYNVKQNFKHHFTPKYFLSSNSLFQRDYRRGIDGEFLQTAEIGVKWINNPPNFTFTTSAGGGYHAYERDEDQYSNAEGKFVLDESIRWQLIKSLTLFQKYTHLGNLENYHFVFTSGLENKLINDLFLRLEYRLDRDTEVNYDDKSYYDKALLTSLLYKF</sequence>
<organism evidence="3 4">
    <name type="scientific">Pontiella sulfatireligans</name>
    <dbReference type="NCBI Taxonomy" id="2750658"/>
    <lineage>
        <taxon>Bacteria</taxon>
        <taxon>Pseudomonadati</taxon>
        <taxon>Kiritimatiellota</taxon>
        <taxon>Kiritimatiellia</taxon>
        <taxon>Kiritimatiellales</taxon>
        <taxon>Pontiellaceae</taxon>
        <taxon>Pontiella</taxon>
    </lineage>
</organism>
<dbReference type="Proteomes" id="UP000346198">
    <property type="component" value="Unassembled WGS sequence"/>
</dbReference>
<feature type="chain" id="PRO_5025641126" description="DUF481 domain-containing protein" evidence="2">
    <location>
        <begin position="22"/>
        <end position="356"/>
    </location>
</feature>
<reference evidence="3 4" key="1">
    <citation type="submission" date="2019-04" db="EMBL/GenBank/DDBJ databases">
        <authorList>
            <person name="Van Vliet M D."/>
        </authorList>
    </citation>
    <scope>NUCLEOTIDE SEQUENCE [LARGE SCALE GENOMIC DNA]</scope>
    <source>
        <strain evidence="3 4">F21</strain>
    </source>
</reference>
<dbReference type="EMBL" id="CAAHFH010000001">
    <property type="protein sequence ID" value="VGO19836.1"/>
    <property type="molecule type" value="Genomic_DNA"/>
</dbReference>
<gene>
    <name evidence="3" type="ORF">SCARR_01896</name>
</gene>
<evidence type="ECO:0000256" key="2">
    <source>
        <dbReference type="SAM" id="SignalP"/>
    </source>
</evidence>
<dbReference type="Pfam" id="PF04338">
    <property type="entry name" value="DUF481"/>
    <property type="match status" value="1"/>
</dbReference>
<name>A0A6C2UKX1_9BACT</name>
<accession>A0A6C2UKX1</accession>
<dbReference type="RefSeq" id="WP_136061306.1">
    <property type="nucleotide sequence ID" value="NZ_CAAHFH010000001.1"/>
</dbReference>
<dbReference type="AlphaFoldDB" id="A0A6C2UKX1"/>
<protein>
    <recommendedName>
        <fullName evidence="5">DUF481 domain-containing protein</fullName>
    </recommendedName>
</protein>
<feature type="region of interest" description="Disordered" evidence="1">
    <location>
        <begin position="115"/>
        <end position="135"/>
    </location>
</feature>
<evidence type="ECO:0000256" key="1">
    <source>
        <dbReference type="SAM" id="MobiDB-lite"/>
    </source>
</evidence>
<dbReference type="InterPro" id="IPR007433">
    <property type="entry name" value="DUF481"/>
</dbReference>
<evidence type="ECO:0000313" key="4">
    <source>
        <dbReference type="Proteomes" id="UP000346198"/>
    </source>
</evidence>
<evidence type="ECO:0008006" key="5">
    <source>
        <dbReference type="Google" id="ProtNLM"/>
    </source>
</evidence>
<proteinExistence type="predicted"/>
<keyword evidence="4" id="KW-1185">Reference proteome</keyword>
<evidence type="ECO:0000313" key="3">
    <source>
        <dbReference type="EMBL" id="VGO19836.1"/>
    </source>
</evidence>
<keyword evidence="2" id="KW-0732">Signal</keyword>